<evidence type="ECO:0008006" key="4">
    <source>
        <dbReference type="Google" id="ProtNLM"/>
    </source>
</evidence>
<keyword evidence="1" id="KW-0472">Membrane</keyword>
<dbReference type="Proteomes" id="UP000008631">
    <property type="component" value="Chromosome"/>
</dbReference>
<keyword evidence="3" id="KW-1185">Reference proteome</keyword>
<keyword evidence="1" id="KW-1133">Transmembrane helix</keyword>
<sequence>MVWPPSLSPAYRQVLGGGIQPGIEQSYGETLTNNVGVLTYFGTREAPDFQFTIRNFSTLPGFTPEFDPFTGDLIVNYDVRAYAGSLDDVVSGEDLFFGQVRGQIIPEPSSIVAMVTLAALFGWRTHRRLRRNADPTV</sequence>
<dbReference type="InterPro" id="IPR013424">
    <property type="entry name" value="Ice-binding_C"/>
</dbReference>
<reference key="1">
    <citation type="submission" date="2010-11" db="EMBL/GenBank/DDBJ databases">
        <title>The complete sequence of chromosome of Isophaera pallida ATCC 43644.</title>
        <authorList>
            <consortium name="US DOE Joint Genome Institute (JGI-PGF)"/>
            <person name="Lucas S."/>
            <person name="Copeland A."/>
            <person name="Lapidus A."/>
            <person name="Bruce D."/>
            <person name="Goodwin L."/>
            <person name="Pitluck S."/>
            <person name="Kyrpides N."/>
            <person name="Mavromatis K."/>
            <person name="Pagani I."/>
            <person name="Ivanova N."/>
            <person name="Saunders E."/>
            <person name="Brettin T."/>
            <person name="Detter J.C."/>
            <person name="Han C."/>
            <person name="Tapia R."/>
            <person name="Land M."/>
            <person name="Hauser L."/>
            <person name="Markowitz V."/>
            <person name="Cheng J.-F."/>
            <person name="Hugenholtz P."/>
            <person name="Woyke T."/>
            <person name="Wu D."/>
            <person name="Eisen J.A."/>
        </authorList>
    </citation>
    <scope>NUCLEOTIDE SEQUENCE</scope>
    <source>
        <strain>ATCC 43644</strain>
    </source>
</reference>
<reference evidence="2 3" key="2">
    <citation type="journal article" date="2011" name="Stand. Genomic Sci.">
        <title>Complete genome sequence of Isosphaera pallida type strain (IS1B).</title>
        <authorList>
            <consortium name="US DOE Joint Genome Institute (JGI-PGF)"/>
            <person name="Goker M."/>
            <person name="Cleland D."/>
            <person name="Saunders E."/>
            <person name="Lapidus A."/>
            <person name="Nolan M."/>
            <person name="Lucas S."/>
            <person name="Hammon N."/>
            <person name="Deshpande S."/>
            <person name="Cheng J.F."/>
            <person name="Tapia R."/>
            <person name="Han C."/>
            <person name="Goodwin L."/>
            <person name="Pitluck S."/>
            <person name="Liolios K."/>
            <person name="Pagani I."/>
            <person name="Ivanova N."/>
            <person name="Mavromatis K."/>
            <person name="Pati A."/>
            <person name="Chen A."/>
            <person name="Palaniappan K."/>
            <person name="Land M."/>
            <person name="Hauser L."/>
            <person name="Chang Y.J."/>
            <person name="Jeffries C.D."/>
            <person name="Detter J.C."/>
            <person name="Beck B."/>
            <person name="Woyke T."/>
            <person name="Bristow J."/>
            <person name="Eisen J.A."/>
            <person name="Markowitz V."/>
            <person name="Hugenholtz P."/>
            <person name="Kyrpides N.C."/>
            <person name="Klenk H.P."/>
        </authorList>
    </citation>
    <scope>NUCLEOTIDE SEQUENCE [LARGE SCALE GENOMIC DNA]</scope>
    <source>
        <strain evidence="3">ATCC 43644 / DSM 9630 / IS1B</strain>
    </source>
</reference>
<organism evidence="2 3">
    <name type="scientific">Isosphaera pallida (strain ATCC 43644 / DSM 9630 / IS1B)</name>
    <dbReference type="NCBI Taxonomy" id="575540"/>
    <lineage>
        <taxon>Bacteria</taxon>
        <taxon>Pseudomonadati</taxon>
        <taxon>Planctomycetota</taxon>
        <taxon>Planctomycetia</taxon>
        <taxon>Isosphaerales</taxon>
        <taxon>Isosphaeraceae</taxon>
        <taxon>Isosphaera</taxon>
    </lineage>
</organism>
<gene>
    <name evidence="2" type="ordered locus">Isop_0960</name>
</gene>
<name>E8R3I2_ISOPI</name>
<dbReference type="KEGG" id="ipa:Isop_0960"/>
<accession>E8R3I2</accession>
<evidence type="ECO:0000313" key="3">
    <source>
        <dbReference type="Proteomes" id="UP000008631"/>
    </source>
</evidence>
<dbReference type="NCBIfam" id="TIGR02595">
    <property type="entry name" value="PEP_CTERM"/>
    <property type="match status" value="1"/>
</dbReference>
<dbReference type="InParanoid" id="E8R3I2"/>
<feature type="transmembrane region" description="Helical" evidence="1">
    <location>
        <begin position="104"/>
        <end position="123"/>
    </location>
</feature>
<dbReference type="RefSeq" id="WP_013563838.1">
    <property type="nucleotide sequence ID" value="NC_014962.1"/>
</dbReference>
<proteinExistence type="predicted"/>
<dbReference type="AlphaFoldDB" id="E8R3I2"/>
<dbReference type="EMBL" id="CP002353">
    <property type="protein sequence ID" value="ADV61549.1"/>
    <property type="molecule type" value="Genomic_DNA"/>
</dbReference>
<keyword evidence="1" id="KW-0812">Transmembrane</keyword>
<dbReference type="HOGENOM" id="CLU_1862477_0_0_0"/>
<evidence type="ECO:0000313" key="2">
    <source>
        <dbReference type="EMBL" id="ADV61549.1"/>
    </source>
</evidence>
<protein>
    <recommendedName>
        <fullName evidence="4">PEP-CTERM protein-sorting domain-containing protein</fullName>
    </recommendedName>
</protein>
<evidence type="ECO:0000256" key="1">
    <source>
        <dbReference type="SAM" id="Phobius"/>
    </source>
</evidence>